<dbReference type="NCBIfam" id="TIGR01409">
    <property type="entry name" value="TAT_signal_seq"/>
    <property type="match status" value="1"/>
</dbReference>
<keyword evidence="3" id="KW-1185">Reference proteome</keyword>
<dbReference type="InterPro" id="IPR038162">
    <property type="entry name" value="SoxY_sf"/>
</dbReference>
<dbReference type="InterPro" id="IPR016568">
    <property type="entry name" value="Sulphur_oxidation_SoxY"/>
</dbReference>
<protein>
    <submittedName>
        <fullName evidence="2">Thiosulfate oxidation carrier protein SoxY</fullName>
    </submittedName>
</protein>
<sequence length="159" mass="16260">MPNSTPAAGISRRGLLATAGAGVIAAAGTVFLPPPAHATVEAATKFMASLIGNRTPVAGRVKLTMPEIAENGNTVPVAVTVDSPMTDADHVKAIHIMADGNPAPEVASFHLSPANGRAEVTTRMRMSTTQNVWAVAEMKDGSVFIDKTEVKVTIGGCGG</sequence>
<feature type="domain" description="Ig-like SoxY" evidence="1">
    <location>
        <begin position="49"/>
        <end position="157"/>
    </location>
</feature>
<dbReference type="EMBL" id="CP067420">
    <property type="protein sequence ID" value="QQP88956.1"/>
    <property type="molecule type" value="Genomic_DNA"/>
</dbReference>
<evidence type="ECO:0000313" key="3">
    <source>
        <dbReference type="Proteomes" id="UP000595197"/>
    </source>
</evidence>
<dbReference type="InterPro" id="IPR032711">
    <property type="entry name" value="SoxY"/>
</dbReference>
<organism evidence="2 3">
    <name type="scientific">Skermanella cutis</name>
    <dbReference type="NCBI Taxonomy" id="2775420"/>
    <lineage>
        <taxon>Bacteria</taxon>
        <taxon>Pseudomonadati</taxon>
        <taxon>Pseudomonadota</taxon>
        <taxon>Alphaproteobacteria</taxon>
        <taxon>Rhodospirillales</taxon>
        <taxon>Azospirillaceae</taxon>
        <taxon>Skermanella</taxon>
    </lineage>
</organism>
<dbReference type="PIRSF" id="PIRSF010312">
    <property type="entry name" value="Sulphur_oxidation_SoxY"/>
    <property type="match status" value="1"/>
</dbReference>
<dbReference type="RefSeq" id="WP_201074587.1">
    <property type="nucleotide sequence ID" value="NZ_CP067420.1"/>
</dbReference>
<accession>A0ABX7B3N6</accession>
<dbReference type="NCBIfam" id="TIGR04488">
    <property type="entry name" value="SoxY_true_GGCGG"/>
    <property type="match status" value="1"/>
</dbReference>
<dbReference type="InterPro" id="IPR006311">
    <property type="entry name" value="TAT_signal"/>
</dbReference>
<gene>
    <name evidence="2" type="primary">soxY</name>
    <name evidence="2" type="ORF">IGS68_23565</name>
</gene>
<evidence type="ECO:0000259" key="1">
    <source>
        <dbReference type="Pfam" id="PF13501"/>
    </source>
</evidence>
<dbReference type="InterPro" id="IPR019546">
    <property type="entry name" value="TAT_signal_bac_arc"/>
</dbReference>
<proteinExistence type="predicted"/>
<dbReference type="Pfam" id="PF13501">
    <property type="entry name" value="SoxY"/>
    <property type="match status" value="1"/>
</dbReference>
<dbReference type="Gene3D" id="2.60.40.2470">
    <property type="entry name" value="SoxY domain"/>
    <property type="match status" value="1"/>
</dbReference>
<evidence type="ECO:0000313" key="2">
    <source>
        <dbReference type="EMBL" id="QQP88956.1"/>
    </source>
</evidence>
<reference evidence="2" key="1">
    <citation type="submission" date="2021-02" db="EMBL/GenBank/DDBJ databases">
        <title>Skermanella TT6 skin isolate.</title>
        <authorList>
            <person name="Lee K."/>
            <person name="Ganzorig M."/>
        </authorList>
    </citation>
    <scope>NUCLEOTIDE SEQUENCE</scope>
    <source>
        <strain evidence="2">TT6</strain>
    </source>
</reference>
<name>A0ABX7B3N6_9PROT</name>
<dbReference type="Proteomes" id="UP000595197">
    <property type="component" value="Chromosome"/>
</dbReference>
<dbReference type="PROSITE" id="PS51318">
    <property type="entry name" value="TAT"/>
    <property type="match status" value="1"/>
</dbReference>